<dbReference type="Pfam" id="PF01396">
    <property type="entry name" value="Zn_ribbon_Top1"/>
    <property type="match status" value="2"/>
</dbReference>
<proteinExistence type="predicted"/>
<dbReference type="GO" id="GO:0005524">
    <property type="term" value="F:ATP binding"/>
    <property type="evidence" value="ECO:0007669"/>
    <property type="project" value="UniProtKB-KW"/>
</dbReference>
<accession>A0A0F9U3U8</accession>
<dbReference type="GO" id="GO:0000725">
    <property type="term" value="P:recombinational repair"/>
    <property type="evidence" value="ECO:0007669"/>
    <property type="project" value="TreeGrafter"/>
</dbReference>
<dbReference type="InterPro" id="IPR000212">
    <property type="entry name" value="DNA_helicase_UvrD/REP"/>
</dbReference>
<gene>
    <name evidence="10" type="ORF">LCGC14_0576800</name>
</gene>
<dbReference type="SUPFAM" id="SSF57783">
    <property type="entry name" value="Zinc beta-ribbon"/>
    <property type="match status" value="2"/>
</dbReference>
<reference evidence="10" key="1">
    <citation type="journal article" date="2015" name="Nature">
        <title>Complex archaea that bridge the gap between prokaryotes and eukaryotes.</title>
        <authorList>
            <person name="Spang A."/>
            <person name="Saw J.H."/>
            <person name="Jorgensen S.L."/>
            <person name="Zaremba-Niedzwiedzka K."/>
            <person name="Martijn J."/>
            <person name="Lind A.E."/>
            <person name="van Eijk R."/>
            <person name="Schleper C."/>
            <person name="Guy L."/>
            <person name="Ettema T.J."/>
        </authorList>
    </citation>
    <scope>NUCLEOTIDE SEQUENCE</scope>
</reference>
<dbReference type="Gene3D" id="3.40.91.30">
    <property type="match status" value="1"/>
</dbReference>
<comment type="catalytic activity">
    <reaction evidence="6">
        <text>Couples ATP hydrolysis with the unwinding of duplex DNA by translocating in the 3'-5' direction.</text>
        <dbReference type="EC" id="5.6.2.4"/>
    </reaction>
</comment>
<dbReference type="SUPFAM" id="SSF52540">
    <property type="entry name" value="P-loop containing nucleoside triphosphate hydrolases"/>
    <property type="match status" value="1"/>
</dbReference>
<dbReference type="Pfam" id="PF00580">
    <property type="entry name" value="UvrD-helicase"/>
    <property type="match status" value="1"/>
</dbReference>
<keyword evidence="3" id="KW-0347">Helicase</keyword>
<dbReference type="Gene3D" id="3.30.65.10">
    <property type="entry name" value="Bacterial Topoisomerase I, domain 1"/>
    <property type="match status" value="2"/>
</dbReference>
<dbReference type="InterPro" id="IPR014017">
    <property type="entry name" value="DNA_helicase_UvrD-like_C"/>
</dbReference>
<dbReference type="PROSITE" id="PS51198">
    <property type="entry name" value="UVRD_HELICASE_ATP_BIND"/>
    <property type="match status" value="1"/>
</dbReference>
<evidence type="ECO:0000313" key="10">
    <source>
        <dbReference type="EMBL" id="KKN55991.1"/>
    </source>
</evidence>
<dbReference type="AlphaFoldDB" id="A0A0F9U3U8"/>
<sequence length="972" mass="112108">MSTEIPVFTYQISLLARIFAKHIRYPIIHIYQDKISLFERLRLQRDISLIELGKNIEISDGRFWSTLVIELHDGQHLTLGGINKQQSNQLVSTIQHYSYLQQQNYISGFQTQFKQAYHDVSKIVHQQSYIRQSHGEQWFEQYNHLKVPVTHPNIDALIAKEYQRYIPALQQLFDQGPTFFASYNQQFVLTQLAEFKDFFDHVESQPLTQNQREACVKNEQYNLVLAGAGTGKTSTMVGRAGYLIKAHIAEPSQVLMLAFGNDAAQEMSERINLKLNIDGFTVKTFHSLGKQIITQVEGVVPAINKMAEDERLKTKFIDEQLQLLMQQVDYKPLIIDYFIHFAHPYKDPFQFKSLGAYNKYIRDNELRTLQGELVKSYEECEIANFLFQQGIAYQYEANYHVNTSGPDFRRYQPDFYLPDYGIYIEHFAVDENNHTPTFIDETKYVADMAWKRQLHLKHQTPLIETYSYQKRQGILLKKLEAKLLDSGVKFEPLSDDMLLKTLNELGQVSAFSLLLSQLLSLLKSAFLTVQELIIKSTQHEDNERLLAATKLFEPIYAAYQQHLSDTQTIDFDDMIGKAIYYIESNRYQSDFTHILVDEFQDISASRARMIKALLTQQADSTLFCVGDDWQAIYQFTGSDVSITKQFETHFGIAAISVLDTTFRFNNKIGDVASKFVMQNPAQISKQIQSFHHVQQAAVSLLKTANNNAGIEEALSLINDQVKTTASVLILVRFTHDRPEISRLKNHYPKLQLNIMTAHGSKGKEADFVIILGLQKGKFGFPSEKANHLLLDMMLPNTDLFIFAEERRLFYVALTRARHHVYLISDGNNASDFVRELIESDYDIIDHQTDKPHFQSKMANIPCRQCETGYMVAKDSQYGQFFGCSEFPLCTHTETACEWCQSSLIENGEFRTCENSKCNYVEPICPECHGKLKLRKGQYGQFWSCTNYRSDSEFSCSYKTQFIDLDKAYSSKY</sequence>
<keyword evidence="2" id="KW-0378">Hydrolase</keyword>
<dbReference type="FunFam" id="3.40.50.300:FF:000975">
    <property type="entry name" value="DNA helicase"/>
    <property type="match status" value="1"/>
</dbReference>
<dbReference type="Gene3D" id="3.40.50.300">
    <property type="entry name" value="P-loop containing nucleotide triphosphate hydrolases"/>
    <property type="match status" value="3"/>
</dbReference>
<evidence type="ECO:0000256" key="4">
    <source>
        <dbReference type="ARBA" id="ARBA00022840"/>
    </source>
</evidence>
<evidence type="ECO:0000259" key="9">
    <source>
        <dbReference type="PROSITE" id="PS51198"/>
    </source>
</evidence>
<protein>
    <recommendedName>
        <fullName evidence="7">DNA 3'-5' helicase</fullName>
        <ecNumber evidence="7">5.6.2.4</ecNumber>
    </recommendedName>
</protein>
<comment type="caution">
    <text evidence="10">The sequence shown here is derived from an EMBL/GenBank/DDBJ whole genome shotgun (WGS) entry which is preliminary data.</text>
</comment>
<dbReference type="Pfam" id="PF12462">
    <property type="entry name" value="Helicase_IV_N"/>
    <property type="match status" value="1"/>
</dbReference>
<dbReference type="GO" id="GO:0006265">
    <property type="term" value="P:DNA topological change"/>
    <property type="evidence" value="ECO:0007669"/>
    <property type="project" value="InterPro"/>
</dbReference>
<comment type="catalytic activity">
    <reaction evidence="8">
        <text>ATP + H2O = ADP + phosphate + H(+)</text>
        <dbReference type="Rhea" id="RHEA:13065"/>
        <dbReference type="ChEBI" id="CHEBI:15377"/>
        <dbReference type="ChEBI" id="CHEBI:15378"/>
        <dbReference type="ChEBI" id="CHEBI:30616"/>
        <dbReference type="ChEBI" id="CHEBI:43474"/>
        <dbReference type="ChEBI" id="CHEBI:456216"/>
        <dbReference type="EC" id="5.6.2.4"/>
    </reaction>
</comment>
<name>A0A0F9U3U8_9ZZZZ</name>
<evidence type="ECO:0000256" key="2">
    <source>
        <dbReference type="ARBA" id="ARBA00022801"/>
    </source>
</evidence>
<dbReference type="InterPro" id="IPR027417">
    <property type="entry name" value="P-loop_NTPase"/>
</dbReference>
<keyword evidence="5" id="KW-0413">Isomerase</keyword>
<evidence type="ECO:0000256" key="5">
    <source>
        <dbReference type="ARBA" id="ARBA00023235"/>
    </source>
</evidence>
<evidence type="ECO:0000256" key="8">
    <source>
        <dbReference type="ARBA" id="ARBA00048988"/>
    </source>
</evidence>
<organism evidence="10">
    <name type="scientific">marine sediment metagenome</name>
    <dbReference type="NCBI Taxonomy" id="412755"/>
    <lineage>
        <taxon>unclassified sequences</taxon>
        <taxon>metagenomes</taxon>
        <taxon>ecological metagenomes</taxon>
    </lineage>
</organism>
<keyword evidence="1" id="KW-0547">Nucleotide-binding</keyword>
<evidence type="ECO:0000256" key="6">
    <source>
        <dbReference type="ARBA" id="ARBA00034617"/>
    </source>
</evidence>
<dbReference type="InterPro" id="IPR022161">
    <property type="entry name" value="Helicase_IV_N"/>
</dbReference>
<dbReference type="GO" id="GO:0003916">
    <property type="term" value="F:DNA topoisomerase activity"/>
    <property type="evidence" value="ECO:0007669"/>
    <property type="project" value="InterPro"/>
</dbReference>
<evidence type="ECO:0000256" key="1">
    <source>
        <dbReference type="ARBA" id="ARBA00022741"/>
    </source>
</evidence>
<dbReference type="GO" id="GO:0016787">
    <property type="term" value="F:hydrolase activity"/>
    <property type="evidence" value="ECO:0007669"/>
    <property type="project" value="UniProtKB-KW"/>
</dbReference>
<evidence type="ECO:0000256" key="7">
    <source>
        <dbReference type="ARBA" id="ARBA00034808"/>
    </source>
</evidence>
<dbReference type="InterPro" id="IPR013498">
    <property type="entry name" value="Topo_IA_Znf"/>
</dbReference>
<dbReference type="GO" id="GO:0005694">
    <property type="term" value="C:chromosome"/>
    <property type="evidence" value="ECO:0007669"/>
    <property type="project" value="InterPro"/>
</dbReference>
<evidence type="ECO:0000256" key="3">
    <source>
        <dbReference type="ARBA" id="ARBA00022806"/>
    </source>
</evidence>
<keyword evidence="4" id="KW-0067">ATP-binding</keyword>
<dbReference type="GO" id="GO:0005829">
    <property type="term" value="C:cytosol"/>
    <property type="evidence" value="ECO:0007669"/>
    <property type="project" value="TreeGrafter"/>
</dbReference>
<dbReference type="Pfam" id="PF13361">
    <property type="entry name" value="UvrD_C"/>
    <property type="match status" value="1"/>
</dbReference>
<dbReference type="GO" id="GO:0003677">
    <property type="term" value="F:DNA binding"/>
    <property type="evidence" value="ECO:0007669"/>
    <property type="project" value="InterPro"/>
</dbReference>
<dbReference type="InterPro" id="IPR014016">
    <property type="entry name" value="UvrD-like_ATP-bd"/>
</dbReference>
<dbReference type="EC" id="5.6.2.4" evidence="7"/>
<feature type="domain" description="UvrD-like helicase ATP-binding" evidence="9">
    <location>
        <begin position="205"/>
        <end position="665"/>
    </location>
</feature>
<dbReference type="GO" id="GO:0043138">
    <property type="term" value="F:3'-5' DNA helicase activity"/>
    <property type="evidence" value="ECO:0007669"/>
    <property type="project" value="UniProtKB-EC"/>
</dbReference>
<dbReference type="PANTHER" id="PTHR11070:SF63">
    <property type="entry name" value="DNA HELICASE IV"/>
    <property type="match status" value="1"/>
</dbReference>
<dbReference type="PANTHER" id="PTHR11070">
    <property type="entry name" value="UVRD / RECB / PCRA DNA HELICASE FAMILY MEMBER"/>
    <property type="match status" value="1"/>
</dbReference>
<dbReference type="EMBL" id="LAZR01000863">
    <property type="protein sequence ID" value="KKN55991.1"/>
    <property type="molecule type" value="Genomic_DNA"/>
</dbReference>